<dbReference type="InterPro" id="IPR019554">
    <property type="entry name" value="Soluble_ligand-bd"/>
</dbReference>
<keyword evidence="6" id="KW-1185">Reference proteome</keyword>
<organism evidence="5 6">
    <name type="scientific">Ramlibacter terrae</name>
    <dbReference type="NCBI Taxonomy" id="2732511"/>
    <lineage>
        <taxon>Bacteria</taxon>
        <taxon>Pseudomonadati</taxon>
        <taxon>Pseudomonadota</taxon>
        <taxon>Betaproteobacteria</taxon>
        <taxon>Burkholderiales</taxon>
        <taxon>Comamonadaceae</taxon>
        <taxon>Ramlibacter</taxon>
    </lineage>
</organism>
<dbReference type="InterPro" id="IPR003715">
    <property type="entry name" value="Poly_export_N"/>
</dbReference>
<feature type="compositionally biased region" description="Low complexity" evidence="2">
    <location>
        <begin position="33"/>
        <end position="47"/>
    </location>
</feature>
<feature type="region of interest" description="Disordered" evidence="2">
    <location>
        <begin position="191"/>
        <end position="213"/>
    </location>
</feature>
<gene>
    <name evidence="5" type="ORF">HK414_05605</name>
</gene>
<accession>A0ABX6P3K3</accession>
<feature type="domain" description="Polysaccharide export protein N-terminal" evidence="3">
    <location>
        <begin position="67"/>
        <end position="139"/>
    </location>
</feature>
<feature type="domain" description="Soluble ligand binding" evidence="4">
    <location>
        <begin position="147"/>
        <end position="196"/>
    </location>
</feature>
<name>A0ABX6P3K3_9BURK</name>
<dbReference type="PANTHER" id="PTHR33619">
    <property type="entry name" value="POLYSACCHARIDE EXPORT PROTEIN GFCE-RELATED"/>
    <property type="match status" value="1"/>
</dbReference>
<dbReference type="Gene3D" id="3.30.1950.10">
    <property type="entry name" value="wza like domain"/>
    <property type="match status" value="1"/>
</dbReference>
<evidence type="ECO:0000259" key="4">
    <source>
        <dbReference type="Pfam" id="PF10531"/>
    </source>
</evidence>
<evidence type="ECO:0000313" key="5">
    <source>
        <dbReference type="EMBL" id="QJW83706.1"/>
    </source>
</evidence>
<proteinExistence type="predicted"/>
<keyword evidence="1" id="KW-0732">Signal</keyword>
<dbReference type="PANTHER" id="PTHR33619:SF3">
    <property type="entry name" value="POLYSACCHARIDE EXPORT PROTEIN GFCE-RELATED"/>
    <property type="match status" value="1"/>
</dbReference>
<feature type="region of interest" description="Disordered" evidence="2">
    <location>
        <begin position="18"/>
        <end position="59"/>
    </location>
</feature>
<reference evidence="5 6" key="1">
    <citation type="submission" date="2020-05" db="EMBL/GenBank/DDBJ databases">
        <title>Ramlibacter rhizophilus sp. nov., isolated from rhizosphere soil of national flower Mugunghwa from South Korea.</title>
        <authorList>
            <person name="Zheng-Fei Y."/>
            <person name="Huan T."/>
        </authorList>
    </citation>
    <scope>NUCLEOTIDE SEQUENCE [LARGE SCALE GENOMIC DNA]</scope>
    <source>
        <strain evidence="5 6">H242</strain>
    </source>
</reference>
<sequence>MATGSFAQRSIENYILSPSAPDGQFRNLPPVPKAGGVAAGAQAAPADAGGGAQPSGPVPAMGTGLGAEYRIGANNLLDIEVLNVENGKRSVRVNAAGYVSLPLIGSVTLAGLTQHQAEEHIASMYAQKYLQDPQVSVFIKEFTTQQITLDGAVGKPGIYPIVGEMTLLRALAMAGGPGRIAKATEVKVYRQGQDGARRSRRSTSSGSAPARPTIPSCAATTWWSSCATRPASC</sequence>
<dbReference type="Proteomes" id="UP000500826">
    <property type="component" value="Chromosome"/>
</dbReference>
<evidence type="ECO:0000256" key="2">
    <source>
        <dbReference type="SAM" id="MobiDB-lite"/>
    </source>
</evidence>
<dbReference type="EMBL" id="CP053418">
    <property type="protein sequence ID" value="QJW83706.1"/>
    <property type="molecule type" value="Genomic_DNA"/>
</dbReference>
<dbReference type="Pfam" id="PF02563">
    <property type="entry name" value="Poly_export"/>
    <property type="match status" value="1"/>
</dbReference>
<evidence type="ECO:0000256" key="1">
    <source>
        <dbReference type="ARBA" id="ARBA00022729"/>
    </source>
</evidence>
<dbReference type="InterPro" id="IPR049712">
    <property type="entry name" value="Poly_export"/>
</dbReference>
<protein>
    <submittedName>
        <fullName evidence="5">Polysaccharide export protein</fullName>
    </submittedName>
</protein>
<feature type="compositionally biased region" description="Low complexity" evidence="2">
    <location>
        <begin position="202"/>
        <end position="213"/>
    </location>
</feature>
<evidence type="ECO:0000259" key="3">
    <source>
        <dbReference type="Pfam" id="PF02563"/>
    </source>
</evidence>
<dbReference type="Pfam" id="PF10531">
    <property type="entry name" value="SLBB"/>
    <property type="match status" value="1"/>
</dbReference>
<evidence type="ECO:0000313" key="6">
    <source>
        <dbReference type="Proteomes" id="UP000500826"/>
    </source>
</evidence>